<accession>A0A6A5G5N8</accession>
<feature type="transmembrane region" description="Helical" evidence="1">
    <location>
        <begin position="7"/>
        <end position="27"/>
    </location>
</feature>
<keyword evidence="1" id="KW-1133">Transmembrane helix</keyword>
<comment type="caution">
    <text evidence="3">The sequence shown here is derived from an EMBL/GenBank/DDBJ whole genome shotgun (WGS) entry which is preliminary data.</text>
</comment>
<dbReference type="KEGG" id="crq:GCK72_016827"/>
<feature type="domain" description="7TM GPCR serpentine receptor class x (Srx)" evidence="2">
    <location>
        <begin position="2"/>
        <end position="145"/>
    </location>
</feature>
<feature type="transmembrane region" description="Helical" evidence="1">
    <location>
        <begin position="124"/>
        <end position="144"/>
    </location>
</feature>
<gene>
    <name evidence="3" type="ORF">GCK72_016827</name>
</gene>
<dbReference type="PANTHER" id="PTHR23017:SF4">
    <property type="entry name" value="G-PROTEIN COUPLED RECEPTORS FAMILY 1 PROFILE DOMAIN-CONTAINING PROTEIN"/>
    <property type="match status" value="1"/>
</dbReference>
<evidence type="ECO:0000313" key="3">
    <source>
        <dbReference type="EMBL" id="KAF1750280.1"/>
    </source>
</evidence>
<protein>
    <recommendedName>
        <fullName evidence="2">7TM GPCR serpentine receptor class x (Srx) domain-containing protein</fullName>
    </recommendedName>
</protein>
<dbReference type="RefSeq" id="XP_053580632.1">
    <property type="nucleotide sequence ID" value="XM_053731719.1"/>
</dbReference>
<dbReference type="InterPro" id="IPR019430">
    <property type="entry name" value="7TM_GPCR_serpentine_rcpt_Srx"/>
</dbReference>
<keyword evidence="1" id="KW-0472">Membrane</keyword>
<organism evidence="3 4">
    <name type="scientific">Caenorhabditis remanei</name>
    <name type="common">Caenorhabditis vulgaris</name>
    <dbReference type="NCBI Taxonomy" id="31234"/>
    <lineage>
        <taxon>Eukaryota</taxon>
        <taxon>Metazoa</taxon>
        <taxon>Ecdysozoa</taxon>
        <taxon>Nematoda</taxon>
        <taxon>Chromadorea</taxon>
        <taxon>Rhabditida</taxon>
        <taxon>Rhabditina</taxon>
        <taxon>Rhabditomorpha</taxon>
        <taxon>Rhabditoidea</taxon>
        <taxon>Rhabditidae</taxon>
        <taxon>Peloderinae</taxon>
        <taxon>Caenorhabditis</taxon>
    </lineage>
</organism>
<evidence type="ECO:0000313" key="4">
    <source>
        <dbReference type="Proteomes" id="UP000483820"/>
    </source>
</evidence>
<name>A0A6A5G5N8_CAERE</name>
<dbReference type="PANTHER" id="PTHR23017">
    <property type="entry name" value="SERPENTINE RECEPTOR, CLASS X"/>
    <property type="match status" value="1"/>
</dbReference>
<evidence type="ECO:0000259" key="2">
    <source>
        <dbReference type="Pfam" id="PF10328"/>
    </source>
</evidence>
<feature type="transmembrane region" description="Helical" evidence="1">
    <location>
        <begin position="91"/>
        <end position="112"/>
    </location>
</feature>
<dbReference type="EMBL" id="WUAV01000005">
    <property type="protein sequence ID" value="KAF1750280.1"/>
    <property type="molecule type" value="Genomic_DNA"/>
</dbReference>
<proteinExistence type="predicted"/>
<evidence type="ECO:0000256" key="1">
    <source>
        <dbReference type="SAM" id="Phobius"/>
    </source>
</evidence>
<dbReference type="GeneID" id="78776414"/>
<dbReference type="CTD" id="78776414"/>
<reference evidence="3 4" key="1">
    <citation type="submission" date="2019-12" db="EMBL/GenBank/DDBJ databases">
        <title>Chromosome-level assembly of the Caenorhabditis remanei genome.</title>
        <authorList>
            <person name="Teterina A.A."/>
            <person name="Willis J.H."/>
            <person name="Phillips P.C."/>
        </authorList>
    </citation>
    <scope>NUCLEOTIDE SEQUENCE [LARGE SCALE GENOMIC DNA]</scope>
    <source>
        <strain evidence="3 4">PX506</strain>
        <tissue evidence="3">Whole organism</tissue>
    </source>
</reference>
<dbReference type="Proteomes" id="UP000483820">
    <property type="component" value="Chromosome V"/>
</dbReference>
<keyword evidence="1" id="KW-0812">Transmembrane</keyword>
<feature type="transmembrane region" description="Helical" evidence="1">
    <location>
        <begin position="47"/>
        <end position="70"/>
    </location>
</feature>
<sequence>MLIYVSIFLSMSVMTVVCLILSCHNTFNEKYMVFVNNGIDICKKFTIYGTVWKIYLMCILKVIFDTITISKVRKIRSRQGEAKFQKKEIDFLKQSLGQAIYLVIAIACQYIVPKLTTNSVAMFIFISLNWPMIHIVDGVLTLYFNGEIRKCLTMNRKIAVPGSNSVNVVVK</sequence>
<dbReference type="SUPFAM" id="SSF81321">
    <property type="entry name" value="Family A G protein-coupled receptor-like"/>
    <property type="match status" value="1"/>
</dbReference>
<dbReference type="Pfam" id="PF10328">
    <property type="entry name" value="7TM_GPCR_Srx"/>
    <property type="match status" value="1"/>
</dbReference>
<dbReference type="AlphaFoldDB" id="A0A6A5G5N8"/>